<evidence type="ECO:0000256" key="2">
    <source>
        <dbReference type="ARBA" id="ARBA00022840"/>
    </source>
</evidence>
<dbReference type="PIRSF" id="PIRSF005814">
    <property type="entry name" value="MutS_YshD"/>
    <property type="match status" value="1"/>
</dbReference>
<gene>
    <name evidence="6" type="ORF">ACFSVM_21645</name>
</gene>
<dbReference type="SUPFAM" id="SSF48334">
    <property type="entry name" value="DNA repair protein MutS, domain III"/>
    <property type="match status" value="1"/>
</dbReference>
<feature type="compositionally biased region" description="Basic and acidic residues" evidence="4">
    <location>
        <begin position="539"/>
        <end position="553"/>
    </location>
</feature>
<dbReference type="InterPro" id="IPR045076">
    <property type="entry name" value="MutS"/>
</dbReference>
<feature type="compositionally biased region" description="Basic residues" evidence="4">
    <location>
        <begin position="643"/>
        <end position="655"/>
    </location>
</feature>
<feature type="compositionally biased region" description="Basic and acidic residues" evidence="4">
    <location>
        <begin position="519"/>
        <end position="528"/>
    </location>
</feature>
<dbReference type="PANTHER" id="PTHR48466:SF2">
    <property type="entry name" value="OS10G0509000 PROTEIN"/>
    <property type="match status" value="1"/>
</dbReference>
<name>A0ABW5SWR2_9BACL</name>
<comment type="caution">
    <text evidence="6">The sequence shown here is derived from an EMBL/GenBank/DDBJ whole genome shotgun (WGS) entry which is preliminary data.</text>
</comment>
<reference evidence="7" key="1">
    <citation type="journal article" date="2019" name="Int. J. Syst. Evol. Microbiol.">
        <title>The Global Catalogue of Microorganisms (GCM) 10K type strain sequencing project: providing services to taxonomists for standard genome sequencing and annotation.</title>
        <authorList>
            <consortium name="The Broad Institute Genomics Platform"/>
            <consortium name="The Broad Institute Genome Sequencing Center for Infectious Disease"/>
            <person name="Wu L."/>
            <person name="Ma J."/>
        </authorList>
    </citation>
    <scope>NUCLEOTIDE SEQUENCE [LARGE SCALE GENOMIC DNA]</scope>
    <source>
        <strain evidence="7">KCTC 33849</strain>
    </source>
</reference>
<evidence type="ECO:0000256" key="3">
    <source>
        <dbReference type="ARBA" id="ARBA00023125"/>
    </source>
</evidence>
<dbReference type="RefSeq" id="WP_379264506.1">
    <property type="nucleotide sequence ID" value="NZ_JBHUMJ010000009.1"/>
</dbReference>
<dbReference type="NCBIfam" id="TIGR01069">
    <property type="entry name" value="mutS2"/>
    <property type="match status" value="1"/>
</dbReference>
<dbReference type="PROSITE" id="PS00486">
    <property type="entry name" value="DNA_MISMATCH_REPAIR_2"/>
    <property type="match status" value="1"/>
</dbReference>
<evidence type="ECO:0000256" key="4">
    <source>
        <dbReference type="SAM" id="MobiDB-lite"/>
    </source>
</evidence>
<evidence type="ECO:0000259" key="5">
    <source>
        <dbReference type="PROSITE" id="PS00486"/>
    </source>
</evidence>
<evidence type="ECO:0000313" key="7">
    <source>
        <dbReference type="Proteomes" id="UP001597540"/>
    </source>
</evidence>
<keyword evidence="3" id="KW-0238">DNA-binding</keyword>
<feature type="region of interest" description="Disordered" evidence="4">
    <location>
        <begin position="512"/>
        <end position="575"/>
    </location>
</feature>
<evidence type="ECO:0000313" key="6">
    <source>
        <dbReference type="EMBL" id="MFD2703040.1"/>
    </source>
</evidence>
<dbReference type="InterPro" id="IPR005747">
    <property type="entry name" value="MutS2"/>
</dbReference>
<keyword evidence="7" id="KW-1185">Reference proteome</keyword>
<sequence length="667" mass="74904">MNHQSMQRLEYSTVKEQLRSYAVSYLGERQIDSLTPMTRLTQIRQALAETEEALGLIRHGASVPLPSLSGIENIMNLLGTGYLFTEQDFMHLLQFLRSCTQLMKYMQSKREIAPNISAYAGSMYTLDSLREEVERCIYLGRITDHASKELLKTRKQAQVIEERLKKKLDTLLSKHRSILQDQLITKRGDRYCLPVQKEFRKQIRGTVHGESASGQTVFIEPDEIASLQMELSLHRAAEQREEMKILSELTRLADQAEYELRVNTDTVGIYDFLFAKARYALSYQGRSVHLVDHGVIRLRSARHPLVNNMVPLDFHIGDAFKSLIITGPNTGGKTLCLKTIGLLTLMAQSGLLVPVGEDSQLSVFEQVAVDIGDGQSIEHQLSTFSAHIKNIIEILKIADPSTLILIDEMASGTDPGEGTGLSIALLEEMHRRQATVVATTHFSEIKNFAASADGFENARMEFDTESLKPLYRLTIGEAGNSYAYAIALKLGIPPYIIERSKQISATSLTAIADSSGEPKAADSEEKRNIVYRNTNSHEPIPDHTKRVDDDRRGSRAAHAKRAEPTDMETQPARPLQIGDRVHIPYMQEGGIIVEAEDPKGKLTVLVRGKKLKIAKQRVKLHIAGEELYPDDYDFDVVSQTKENRKKRKQMSKKHVPGLTIEMPRDES</sequence>
<dbReference type="SMART" id="SM00534">
    <property type="entry name" value="MUTSac"/>
    <property type="match status" value="1"/>
</dbReference>
<dbReference type="InterPro" id="IPR007696">
    <property type="entry name" value="DNA_mismatch_repair_MutS_core"/>
</dbReference>
<protein>
    <submittedName>
        <fullName evidence="6">DNA mismatch repair protein MutS</fullName>
    </submittedName>
</protein>
<dbReference type="Gene3D" id="3.40.50.300">
    <property type="entry name" value="P-loop containing nucleotide triphosphate hydrolases"/>
    <property type="match status" value="1"/>
</dbReference>
<evidence type="ECO:0000256" key="1">
    <source>
        <dbReference type="ARBA" id="ARBA00022741"/>
    </source>
</evidence>
<feature type="region of interest" description="Disordered" evidence="4">
    <location>
        <begin position="642"/>
        <end position="667"/>
    </location>
</feature>
<dbReference type="SMART" id="SM00533">
    <property type="entry name" value="MUTSd"/>
    <property type="match status" value="1"/>
</dbReference>
<organism evidence="6 7">
    <name type="scientific">Paenibacillus shunpengii</name>
    <dbReference type="NCBI Taxonomy" id="2054424"/>
    <lineage>
        <taxon>Bacteria</taxon>
        <taxon>Bacillati</taxon>
        <taxon>Bacillota</taxon>
        <taxon>Bacilli</taxon>
        <taxon>Bacillales</taxon>
        <taxon>Paenibacillaceae</taxon>
        <taxon>Paenibacillus</taxon>
    </lineage>
</organism>
<accession>A0ABW5SWR2</accession>
<dbReference type="Pfam" id="PF00488">
    <property type="entry name" value="MutS_V"/>
    <property type="match status" value="1"/>
</dbReference>
<dbReference type="SUPFAM" id="SSF52540">
    <property type="entry name" value="P-loop containing nucleoside triphosphate hydrolases"/>
    <property type="match status" value="1"/>
</dbReference>
<dbReference type="InterPro" id="IPR027417">
    <property type="entry name" value="P-loop_NTPase"/>
</dbReference>
<dbReference type="PANTHER" id="PTHR48466">
    <property type="entry name" value="OS10G0509000 PROTEIN-RELATED"/>
    <property type="match status" value="1"/>
</dbReference>
<dbReference type="Proteomes" id="UP001597540">
    <property type="component" value="Unassembled WGS sequence"/>
</dbReference>
<dbReference type="EMBL" id="JBHUMJ010000009">
    <property type="protein sequence ID" value="MFD2703040.1"/>
    <property type="molecule type" value="Genomic_DNA"/>
</dbReference>
<proteinExistence type="predicted"/>
<dbReference type="InterPro" id="IPR036187">
    <property type="entry name" value="DNA_mismatch_repair_MutS_sf"/>
</dbReference>
<keyword evidence="1" id="KW-0547">Nucleotide-binding</keyword>
<keyword evidence="2" id="KW-0067">ATP-binding</keyword>
<feature type="domain" description="DNA mismatch repair proteins mutS family" evidence="5">
    <location>
        <begin position="402"/>
        <end position="418"/>
    </location>
</feature>
<dbReference type="InterPro" id="IPR000432">
    <property type="entry name" value="DNA_mismatch_repair_MutS_C"/>
</dbReference>